<dbReference type="EMBL" id="JBHFNT010000200">
    <property type="protein sequence ID" value="MFB2837179.1"/>
    <property type="molecule type" value="Genomic_DNA"/>
</dbReference>
<protein>
    <recommendedName>
        <fullName evidence="3">ParM/StbA family protein</fullName>
    </recommendedName>
</protein>
<keyword evidence="2" id="KW-1185">Reference proteome</keyword>
<reference evidence="1 2" key="1">
    <citation type="submission" date="2024-09" db="EMBL/GenBank/DDBJ databases">
        <title>Floridaenema gen nov. (Aerosakkonemataceae, Aerosakkonematales ord. nov., Cyanobacteria) from benthic tropical and subtropical fresh waters, with the description of four new species.</title>
        <authorList>
            <person name="Moretto J.A."/>
            <person name="Berthold D.E."/>
            <person name="Lefler F.W."/>
            <person name="Huang I.-S."/>
            <person name="Laughinghouse H. IV."/>
        </authorList>
    </citation>
    <scope>NUCLEOTIDE SEQUENCE [LARGE SCALE GENOMIC DNA]</scope>
    <source>
        <strain evidence="1 2">BLCC-F167</strain>
    </source>
</reference>
<dbReference type="RefSeq" id="WP_413279534.1">
    <property type="nucleotide sequence ID" value="NZ_JBHFNT010000200.1"/>
</dbReference>
<sequence>MDFQPDLIVVLDLGKSRLKIIYQIPTQGKVKALFIEPGIAELSSEEVRHLQPSRTAAPEDDAWLILPNNQAMAVGFLAETRFAPRCDTKEAKYKIVSGALRYLTAIGAIAQREKEALADYKGFASIGTDNTAKYLRIHTTLLLPYLEMPNASSLRSELTGIAPQPIQFNFRGQDYTHLSVPDYFKLNILAEGAGQLTLRGTQLSESEFSQKNILVLVMGQYNVTAMLYQRGQCVKIESPALGFHNLVSFVLEKTALDASIIRHNQLTEAIYYGRDDRRLLQALLIGKVEKEEHIQQLTKEMVCVVEEAFKTYWNSTANWLKTMLGPNLVTLDEVLVGGGASVAFKEEIEKLFVSAKVIWGGGIKREIAQTFGLKLNDPTINRLVDAYGVFKRVSQTYQPGINKVTANSAKNSSS</sequence>
<organism evidence="1 2">
    <name type="scientific">Floridaenema evergladense BLCC-F167</name>
    <dbReference type="NCBI Taxonomy" id="3153639"/>
    <lineage>
        <taxon>Bacteria</taxon>
        <taxon>Bacillati</taxon>
        <taxon>Cyanobacteriota</taxon>
        <taxon>Cyanophyceae</taxon>
        <taxon>Oscillatoriophycideae</taxon>
        <taxon>Aerosakkonematales</taxon>
        <taxon>Aerosakkonemataceae</taxon>
        <taxon>Floridanema</taxon>
        <taxon>Floridanema evergladense</taxon>
    </lineage>
</organism>
<dbReference type="Proteomes" id="UP001576780">
    <property type="component" value="Unassembled WGS sequence"/>
</dbReference>
<evidence type="ECO:0000313" key="2">
    <source>
        <dbReference type="Proteomes" id="UP001576780"/>
    </source>
</evidence>
<evidence type="ECO:0008006" key="3">
    <source>
        <dbReference type="Google" id="ProtNLM"/>
    </source>
</evidence>
<evidence type="ECO:0000313" key="1">
    <source>
        <dbReference type="EMBL" id="MFB2837179.1"/>
    </source>
</evidence>
<accession>A0ABV4WQ14</accession>
<name>A0ABV4WQ14_9CYAN</name>
<comment type="caution">
    <text evidence="1">The sequence shown here is derived from an EMBL/GenBank/DDBJ whole genome shotgun (WGS) entry which is preliminary data.</text>
</comment>
<gene>
    <name evidence="1" type="ORF">ACE1CA_21855</name>
</gene>
<proteinExistence type="predicted"/>